<evidence type="ECO:0000313" key="5">
    <source>
        <dbReference type="Proteomes" id="UP000245839"/>
    </source>
</evidence>
<evidence type="ECO:0000313" key="3">
    <source>
        <dbReference type="EMBL" id="PWJ10047.1"/>
    </source>
</evidence>
<dbReference type="InterPro" id="IPR032710">
    <property type="entry name" value="NTF2-like_dom_sf"/>
</dbReference>
<feature type="region of interest" description="Disordered" evidence="1">
    <location>
        <begin position="148"/>
        <end position="169"/>
    </location>
</feature>
<evidence type="ECO:0000256" key="1">
    <source>
        <dbReference type="SAM" id="MobiDB-lite"/>
    </source>
</evidence>
<protein>
    <submittedName>
        <fullName evidence="4">SnoaL-like domain-containing protein</fullName>
    </submittedName>
    <submittedName>
        <fullName evidence="3">SnoaL-like protein</fullName>
    </submittedName>
</protein>
<dbReference type="InterPro" id="IPR037401">
    <property type="entry name" value="SnoaL-like"/>
</dbReference>
<evidence type="ECO:0000259" key="2">
    <source>
        <dbReference type="Pfam" id="PF13577"/>
    </source>
</evidence>
<sequence length="169" mass="19034">MTAEPTAARIAQALDRQAIADVLVDYCRFLDSMDLEALAALFTPDCRVVYGDDPRLRAEGRDALRSSLARMWRWRRTAHHLSNIRVWFDAPGRARAESAVWAWHEAQDGSPAEVYGVYDDRLIETAEGWRIDARRMTMRGASAGFRVALPPTERRPPPPGWTTPEGLDG</sequence>
<dbReference type="EMBL" id="UETC01000026">
    <property type="protein sequence ID" value="SSA51799.1"/>
    <property type="molecule type" value="Genomic_DNA"/>
</dbReference>
<reference evidence="3 5" key="2">
    <citation type="submission" date="2018-03" db="EMBL/GenBank/DDBJ databases">
        <title>Genomic Encyclopedia of Archaeal and Bacterial Type Strains, Phase II (KMG-II): from individual species to whole genera.</title>
        <authorList>
            <person name="Goeker M."/>
        </authorList>
    </citation>
    <scope>NUCLEOTIDE SEQUENCE [LARGE SCALE GENOMIC DNA]</scope>
    <source>
        <strain evidence="3 5">DSM 25227</strain>
    </source>
</reference>
<dbReference type="Gene3D" id="3.10.450.50">
    <property type="match status" value="1"/>
</dbReference>
<dbReference type="Pfam" id="PF13577">
    <property type="entry name" value="SnoaL_4"/>
    <property type="match status" value="1"/>
</dbReference>
<feature type="domain" description="SnoaL-like" evidence="2">
    <location>
        <begin position="12"/>
        <end position="135"/>
    </location>
</feature>
<dbReference type="SUPFAM" id="SSF54427">
    <property type="entry name" value="NTF2-like"/>
    <property type="match status" value="1"/>
</dbReference>
<proteinExistence type="predicted"/>
<accession>A0A2Y9BBW1</accession>
<name>A0A2Y9BBW1_9RHOB</name>
<organism evidence="4 6">
    <name type="scientific">Jannaschia seohaensis</name>
    <dbReference type="NCBI Taxonomy" id="475081"/>
    <lineage>
        <taxon>Bacteria</taxon>
        <taxon>Pseudomonadati</taxon>
        <taxon>Pseudomonadota</taxon>
        <taxon>Alphaproteobacteria</taxon>
        <taxon>Rhodobacterales</taxon>
        <taxon>Roseobacteraceae</taxon>
        <taxon>Jannaschia</taxon>
    </lineage>
</organism>
<evidence type="ECO:0000313" key="4">
    <source>
        <dbReference type="EMBL" id="SSA51799.1"/>
    </source>
</evidence>
<evidence type="ECO:0000313" key="6">
    <source>
        <dbReference type="Proteomes" id="UP000251571"/>
    </source>
</evidence>
<dbReference type="Proteomes" id="UP000251571">
    <property type="component" value="Unassembled WGS sequence"/>
</dbReference>
<dbReference type="OrthoDB" id="7585039at2"/>
<reference evidence="4 6" key="1">
    <citation type="submission" date="2016-10" db="EMBL/GenBank/DDBJ databases">
        <authorList>
            <person name="Cai Z."/>
        </authorList>
    </citation>
    <scope>NUCLEOTIDE SEQUENCE [LARGE SCALE GENOMIC DNA]</scope>
    <source>
        <strain evidence="4 6">DSM 25227</strain>
    </source>
</reference>
<dbReference type="RefSeq" id="WP_109566559.1">
    <property type="nucleotide sequence ID" value="NZ_QGDJ01000026.1"/>
</dbReference>
<dbReference type="Proteomes" id="UP000245839">
    <property type="component" value="Unassembled WGS sequence"/>
</dbReference>
<keyword evidence="5" id="KW-1185">Reference proteome</keyword>
<dbReference type="EMBL" id="QGDJ01000026">
    <property type="protein sequence ID" value="PWJ10047.1"/>
    <property type="molecule type" value="Genomic_DNA"/>
</dbReference>
<gene>
    <name evidence="3" type="ORF">BCF38_12610</name>
    <name evidence="4" type="ORF">SAMN05421539_12610</name>
</gene>
<dbReference type="AlphaFoldDB" id="A0A2Y9BBW1"/>